<gene>
    <name evidence="6" type="ORF">CKQ80_19230</name>
</gene>
<dbReference type="Pfam" id="PF00353">
    <property type="entry name" value="HemolysinCabind"/>
    <property type="match status" value="11"/>
</dbReference>
<dbReference type="Gene3D" id="3.40.390.10">
    <property type="entry name" value="Collagenase (Catalytic Domain)"/>
    <property type="match status" value="1"/>
</dbReference>
<dbReference type="InterPro" id="IPR011049">
    <property type="entry name" value="Serralysin-like_metalloprot_C"/>
</dbReference>
<keyword evidence="7" id="KW-1185">Reference proteome</keyword>
<comment type="similarity">
    <text evidence="2">Belongs to the peptidase M10B family.</text>
</comment>
<dbReference type="Gene3D" id="2.150.10.10">
    <property type="entry name" value="Serralysin-like metalloprotease, C-terminal"/>
    <property type="match status" value="11"/>
</dbReference>
<dbReference type="GO" id="GO:0008270">
    <property type="term" value="F:zinc ion binding"/>
    <property type="evidence" value="ECO:0007669"/>
    <property type="project" value="InterPro"/>
</dbReference>
<dbReference type="SUPFAM" id="SSF51120">
    <property type="entry name" value="beta-Roll"/>
    <property type="match status" value="7"/>
</dbReference>
<name>A0A2A2PQ34_9PSED</name>
<dbReference type="GO" id="GO:0008237">
    <property type="term" value="F:metallopeptidase activity"/>
    <property type="evidence" value="ECO:0007669"/>
    <property type="project" value="InterPro"/>
</dbReference>
<accession>A0A2A2PQ34</accession>
<reference evidence="6 7" key="1">
    <citation type="submission" date="2017-08" db="EMBL/GenBank/DDBJ databases">
        <title>Draft Genome Sequence of Pseudomonas moraviensis TYU6, isolated from Taxus cuspidata by using PacBio Single-Molecule Real-Time Technology.</title>
        <authorList>
            <person name="Baek K.-H."/>
            <person name="Mishra A.K."/>
        </authorList>
    </citation>
    <scope>NUCLEOTIDE SEQUENCE [LARGE SCALE GENOMIC DNA]</scope>
    <source>
        <strain evidence="6 7">TYU6</strain>
    </source>
</reference>
<dbReference type="AlphaFoldDB" id="A0A2A2PQ34"/>
<evidence type="ECO:0000256" key="1">
    <source>
        <dbReference type="ARBA" id="ARBA00004613"/>
    </source>
</evidence>
<keyword evidence="3" id="KW-0964">Secreted</keyword>
<dbReference type="CDD" id="cd04277">
    <property type="entry name" value="ZnMc_serralysin_like"/>
    <property type="match status" value="1"/>
</dbReference>
<dbReference type="RefSeq" id="WP_095668344.1">
    <property type="nucleotide sequence ID" value="NZ_NRSS01000003.1"/>
</dbReference>
<dbReference type="InterPro" id="IPR024079">
    <property type="entry name" value="MetalloPept_cat_dom_sf"/>
</dbReference>
<comment type="caution">
    <text evidence="6">The sequence shown here is derived from an EMBL/GenBank/DDBJ whole genome shotgun (WGS) entry which is preliminary data.</text>
</comment>
<feature type="domain" description="Peptidase metallopeptidase" evidence="5">
    <location>
        <begin position="41"/>
        <end position="202"/>
    </location>
</feature>
<evidence type="ECO:0000256" key="3">
    <source>
        <dbReference type="ARBA" id="ARBA00022525"/>
    </source>
</evidence>
<dbReference type="InterPro" id="IPR006026">
    <property type="entry name" value="Peptidase_Metallo"/>
</dbReference>
<evidence type="ECO:0000313" key="6">
    <source>
        <dbReference type="EMBL" id="PAW57331.1"/>
    </source>
</evidence>
<dbReference type="SMART" id="SM00235">
    <property type="entry name" value="ZnMc"/>
    <property type="match status" value="1"/>
</dbReference>
<dbReference type="SUPFAM" id="SSF55486">
    <property type="entry name" value="Metalloproteases ('zincins'), catalytic domain"/>
    <property type="match status" value="1"/>
</dbReference>
<evidence type="ECO:0000313" key="7">
    <source>
        <dbReference type="Proteomes" id="UP000217830"/>
    </source>
</evidence>
<evidence type="ECO:0000256" key="4">
    <source>
        <dbReference type="ARBA" id="ARBA00022837"/>
    </source>
</evidence>
<evidence type="ECO:0000256" key="2">
    <source>
        <dbReference type="ARBA" id="ARBA00009490"/>
    </source>
</evidence>
<dbReference type="InterPro" id="IPR050557">
    <property type="entry name" value="RTX_toxin/Mannuronan_C5-epim"/>
</dbReference>
<dbReference type="GO" id="GO:0005576">
    <property type="term" value="C:extracellular region"/>
    <property type="evidence" value="ECO:0007669"/>
    <property type="project" value="UniProtKB-SubCell"/>
</dbReference>
<sequence length="1264" mass="132103">MPTPKTYSPTFTATLTGNAIVDSLISGTFWLGSNWTPKGPTNLSYSFMAPVTSYFITDYSPDNEYNALYELTAGQKIAVTSALNAWSAVANLNFTLTTDTLFNVGDLRFGGYRLMDDKTAAWAYFPADTPTAGDVWVGPQTNDPNPGKGSYDYLTFVHEIGHALGLKHPFDASNTNKLLLDPKLDDIHFTVMSYNSNYSYQPTTPMVLDIIAMQSLYGANMLWQTGDNVYKWDANQSIFETIWDAGGNDMIDGSNQLAPVSINLNEGAYSQIGKAFVDYNNQTAINDGLAIAYGAKIENAVGSAFNDILTGNALDNALNGGLGADTMAGGDGNDTYYVDNIGDVVIETNNSATQYDRVFASIDYTLGANVENVILTGSADLNATGNELNNRVLGNDGSNTLNGMAGADTMIGGDGNDTYYVDNIGDVVVETNNSATQYDRVFTSIDYTLGANVENVILTGSANLNATGNELNNRVLGNAGNNILNGMAGADTMIGGTGDDTYIVDNAGDIVTELANEGHDLVKASVSYILSANVEDALLLGTADLNLNGNELNNVLNGNDGSNTLNGMAGADTMIGGDGNDTYYVDNIGDVVVETNNSATQYDRVFTSIDYTLGANVENVILTGSADLNATGNELNNRVLGNDGSNTLNGMAGADTMIGGAGDDTYIVDNAGDIVTELANEGQDLVKASVSYILSVNVEDALLLGTADLNLNGNELNNVLNGNDGSNTLNGMAGADTMIGGDGNDTYYVDNIGDVVVETNNSATQYDRVLASIDYTLSANVENVILTGSADLNATGNELNNRVLGNDGSNTLNGMAGADTMIGGDGNDTYYVDNIGDVVVETNNSATQYDRVFTSIDYTLGANVENVILTGSANLNATGNELNNRVLGNAGNNILNGMAGADTMIGGAGDDTYIVDNAGDIVTELANEGHDLVKASVSYILSANVEDALLLGTADLNLNGNELNNVLNGNDGSNTLNGMAGADTMIGGDGNDTYYVDNIGDVVVETNNSATQYDRVFTSIDYTLGANVENVILTGSADLNATGNELNNRVLGNDGSNTLNGMAGADTMIGGDGNDTYYVDNIGDVVVETNNSATQYDRVFTSIDYTLGANVENVILIGSADLNATGNELNNRVLGNDGNNTLNGMAGDDTLIGGLGVDTMTGGSGADTFVFNAWSETGIGNLRDVITDFNSAQGDKIDLTKFDANLLTAGFNGFTFIGAGDFTGAGQLRFVDHVLSGNVSGNAGADFEIQLVGVNSFSANDLVA</sequence>
<comment type="subcellular location">
    <subcellularLocation>
        <location evidence="1">Secreted</location>
    </subcellularLocation>
</comment>
<dbReference type="PRINTS" id="PR00313">
    <property type="entry name" value="CABNDNGRPT"/>
</dbReference>
<dbReference type="PANTHER" id="PTHR38340:SF1">
    <property type="entry name" value="S-LAYER PROTEIN"/>
    <property type="match status" value="1"/>
</dbReference>
<dbReference type="Proteomes" id="UP000217830">
    <property type="component" value="Unassembled WGS sequence"/>
</dbReference>
<dbReference type="PANTHER" id="PTHR38340">
    <property type="entry name" value="S-LAYER PROTEIN"/>
    <property type="match status" value="1"/>
</dbReference>
<keyword evidence="4" id="KW-0106">Calcium</keyword>
<dbReference type="EMBL" id="NRST01000001">
    <property type="protein sequence ID" value="PAW57331.1"/>
    <property type="molecule type" value="Genomic_DNA"/>
</dbReference>
<dbReference type="InterPro" id="IPR001343">
    <property type="entry name" value="Hemolysn_Ca-bd"/>
</dbReference>
<dbReference type="InterPro" id="IPR034033">
    <property type="entry name" value="Serralysin-like"/>
</dbReference>
<organism evidence="6 7">
    <name type="scientific">Pseudomonas moraviensis</name>
    <dbReference type="NCBI Taxonomy" id="321662"/>
    <lineage>
        <taxon>Bacteria</taxon>
        <taxon>Pseudomonadati</taxon>
        <taxon>Pseudomonadota</taxon>
        <taxon>Gammaproteobacteria</taxon>
        <taxon>Pseudomonadales</taxon>
        <taxon>Pseudomonadaceae</taxon>
        <taxon>Pseudomonas</taxon>
    </lineage>
</organism>
<proteinExistence type="inferred from homology"/>
<evidence type="ECO:0000259" key="5">
    <source>
        <dbReference type="SMART" id="SM00235"/>
    </source>
</evidence>
<dbReference type="GO" id="GO:0006508">
    <property type="term" value="P:proteolysis"/>
    <property type="evidence" value="ECO:0007669"/>
    <property type="project" value="InterPro"/>
</dbReference>
<protein>
    <recommendedName>
        <fullName evidence="5">Peptidase metallopeptidase domain-containing protein</fullName>
    </recommendedName>
</protein>
<dbReference type="GO" id="GO:0005509">
    <property type="term" value="F:calcium ion binding"/>
    <property type="evidence" value="ECO:0007669"/>
    <property type="project" value="InterPro"/>
</dbReference>